<evidence type="ECO:0000313" key="3">
    <source>
        <dbReference type="Proteomes" id="UP000828390"/>
    </source>
</evidence>
<protein>
    <submittedName>
        <fullName evidence="2">Uncharacterized protein</fullName>
    </submittedName>
</protein>
<proteinExistence type="predicted"/>
<organism evidence="2 3">
    <name type="scientific">Dreissena polymorpha</name>
    <name type="common">Zebra mussel</name>
    <name type="synonym">Mytilus polymorpha</name>
    <dbReference type="NCBI Taxonomy" id="45954"/>
    <lineage>
        <taxon>Eukaryota</taxon>
        <taxon>Metazoa</taxon>
        <taxon>Spiralia</taxon>
        <taxon>Lophotrochozoa</taxon>
        <taxon>Mollusca</taxon>
        <taxon>Bivalvia</taxon>
        <taxon>Autobranchia</taxon>
        <taxon>Heteroconchia</taxon>
        <taxon>Euheterodonta</taxon>
        <taxon>Imparidentia</taxon>
        <taxon>Neoheterodontei</taxon>
        <taxon>Myida</taxon>
        <taxon>Dreissenoidea</taxon>
        <taxon>Dreissenidae</taxon>
        <taxon>Dreissena</taxon>
    </lineage>
</organism>
<feature type="transmembrane region" description="Helical" evidence="1">
    <location>
        <begin position="151"/>
        <end position="173"/>
    </location>
</feature>
<dbReference type="Proteomes" id="UP000828390">
    <property type="component" value="Unassembled WGS sequence"/>
</dbReference>
<evidence type="ECO:0000313" key="2">
    <source>
        <dbReference type="EMBL" id="KAH3796770.1"/>
    </source>
</evidence>
<keyword evidence="3" id="KW-1185">Reference proteome</keyword>
<dbReference type="EMBL" id="JAIWYP010000007">
    <property type="protein sequence ID" value="KAH3796770.1"/>
    <property type="molecule type" value="Genomic_DNA"/>
</dbReference>
<evidence type="ECO:0000256" key="1">
    <source>
        <dbReference type="SAM" id="Phobius"/>
    </source>
</evidence>
<keyword evidence="1" id="KW-0472">Membrane</keyword>
<accession>A0A9D4FHT9</accession>
<reference evidence="2" key="1">
    <citation type="journal article" date="2019" name="bioRxiv">
        <title>The Genome of the Zebra Mussel, Dreissena polymorpha: A Resource for Invasive Species Research.</title>
        <authorList>
            <person name="McCartney M.A."/>
            <person name="Auch B."/>
            <person name="Kono T."/>
            <person name="Mallez S."/>
            <person name="Zhang Y."/>
            <person name="Obille A."/>
            <person name="Becker A."/>
            <person name="Abrahante J.E."/>
            <person name="Garbe J."/>
            <person name="Badalamenti J.P."/>
            <person name="Herman A."/>
            <person name="Mangelson H."/>
            <person name="Liachko I."/>
            <person name="Sullivan S."/>
            <person name="Sone E.D."/>
            <person name="Koren S."/>
            <person name="Silverstein K.A.T."/>
            <person name="Beckman K.B."/>
            <person name="Gohl D.M."/>
        </authorList>
    </citation>
    <scope>NUCLEOTIDE SEQUENCE</scope>
    <source>
        <strain evidence="2">Duluth1</strain>
        <tissue evidence="2">Whole animal</tissue>
    </source>
</reference>
<gene>
    <name evidence="2" type="ORF">DPMN_150341</name>
</gene>
<reference evidence="2" key="2">
    <citation type="submission" date="2020-11" db="EMBL/GenBank/DDBJ databases">
        <authorList>
            <person name="McCartney M.A."/>
            <person name="Auch B."/>
            <person name="Kono T."/>
            <person name="Mallez S."/>
            <person name="Becker A."/>
            <person name="Gohl D.M."/>
            <person name="Silverstein K.A.T."/>
            <person name="Koren S."/>
            <person name="Bechman K.B."/>
            <person name="Herman A."/>
            <person name="Abrahante J.E."/>
            <person name="Garbe J."/>
        </authorList>
    </citation>
    <scope>NUCLEOTIDE SEQUENCE</scope>
    <source>
        <strain evidence="2">Duluth1</strain>
        <tissue evidence="2">Whole animal</tissue>
    </source>
</reference>
<comment type="caution">
    <text evidence="2">The sequence shown here is derived from an EMBL/GenBank/DDBJ whole genome shotgun (WGS) entry which is preliminary data.</text>
</comment>
<sequence length="179" mass="19931">MWSIAALCVLPGGEILVLLGMFNNVKLLDQQYQVVSHCYIDAVPIGVAGSREMCKITPSEVALTLGNNDIHLISVTPGQLVAGRTIQLQNKCIGISHHHGDLFITSYTALYKTSLSGKQISKLYEDNSDGWTSKSCWIYVNIITIINNEEFVILLSYFFIFWQPTVGSVFVNIQKTYLP</sequence>
<name>A0A9D4FHT9_DREPO</name>
<keyword evidence="1" id="KW-1133">Transmembrane helix</keyword>
<keyword evidence="1" id="KW-0812">Transmembrane</keyword>
<dbReference type="AlphaFoldDB" id="A0A9D4FHT9"/>